<keyword evidence="4 7" id="KW-0812">Transmembrane</keyword>
<sequence>MEKNKSDLPDVTKTDEKVAQDAVNQTGFGWFNLKIYILAALISINIGFGLGNIGLIMPSAACDFKMSTLAKGRIGVSTVLGMMCGPYFWAGMADMKGRKFSLIISLFLHGFTDGLGSIISNYWGFIICKFFNGFSLGAELALLFTYLGEFQPCKYRDKILSLTELPWSCGLIITASLGWAIIPLDVNYQTSTMFFFNSWNLFLLICSLLAPSIAIWMIFLPETPKYLAETGEHKKLIDLLCQMYHENTGLPHDNYLEQLRKLNSPAIDNLIIRAKSFKESPNRPTFRQKLKDFSKLTLELLQPPHIKNTLLVGIVTYCTTSAYFTMVFWLPEIFQRFSIFEERFPDKLGSVCTVSEILYSKNGTLQVIDDNFEECSSHLDSTVFFHNLILGLACLPPALWLPFCVDRLGFKIHLIAATLLSSLLVFGLLFVNNSTQNLILSCLFEALSSVSITIIFCTVVELYPTHLRVIASAFATFIGRIGAVVGISLVGYLIDDYCVLLVAIVGTHLCVATLLGYFIPIQRTRAAFEKKEMEKKNDEQISVEMNIRV</sequence>
<evidence type="ECO:0000256" key="1">
    <source>
        <dbReference type="ARBA" id="ARBA00004141"/>
    </source>
</evidence>
<comment type="subcellular location">
    <subcellularLocation>
        <location evidence="1">Membrane</location>
        <topology evidence="1">Multi-pass membrane protein</topology>
    </subcellularLocation>
</comment>
<feature type="transmembrane region" description="Helical" evidence="7">
    <location>
        <begin position="130"/>
        <end position="147"/>
    </location>
</feature>
<name>A0AA39FNH7_9HYME</name>
<dbReference type="PROSITE" id="PS50850">
    <property type="entry name" value="MFS"/>
    <property type="match status" value="1"/>
</dbReference>
<dbReference type="InterPro" id="IPR005829">
    <property type="entry name" value="Sugar_transporter_CS"/>
</dbReference>
<dbReference type="InterPro" id="IPR036259">
    <property type="entry name" value="MFS_trans_sf"/>
</dbReference>
<comment type="caution">
    <text evidence="9">The sequence shown here is derived from an EMBL/GenBank/DDBJ whole genome shotgun (WGS) entry which is preliminary data.</text>
</comment>
<evidence type="ECO:0000256" key="3">
    <source>
        <dbReference type="ARBA" id="ARBA00022448"/>
    </source>
</evidence>
<dbReference type="PANTHER" id="PTHR23511:SF38">
    <property type="entry name" value="SYNAPTIC VESICLE 2-RELATED PROTEIN-LIKE PROTEIN"/>
    <property type="match status" value="1"/>
</dbReference>
<accession>A0AA39FNH7</accession>
<organism evidence="9 10">
    <name type="scientific">Microctonus aethiopoides</name>
    <dbReference type="NCBI Taxonomy" id="144406"/>
    <lineage>
        <taxon>Eukaryota</taxon>
        <taxon>Metazoa</taxon>
        <taxon>Ecdysozoa</taxon>
        <taxon>Arthropoda</taxon>
        <taxon>Hexapoda</taxon>
        <taxon>Insecta</taxon>
        <taxon>Pterygota</taxon>
        <taxon>Neoptera</taxon>
        <taxon>Endopterygota</taxon>
        <taxon>Hymenoptera</taxon>
        <taxon>Apocrita</taxon>
        <taxon>Ichneumonoidea</taxon>
        <taxon>Braconidae</taxon>
        <taxon>Euphorinae</taxon>
        <taxon>Microctonus</taxon>
    </lineage>
</organism>
<dbReference type="Gene3D" id="1.20.1250.20">
    <property type="entry name" value="MFS general substrate transporter like domains"/>
    <property type="match status" value="1"/>
</dbReference>
<feature type="transmembrane region" description="Helical" evidence="7">
    <location>
        <begin position="470"/>
        <end position="494"/>
    </location>
</feature>
<evidence type="ECO:0000256" key="4">
    <source>
        <dbReference type="ARBA" id="ARBA00022692"/>
    </source>
</evidence>
<dbReference type="GO" id="GO:0022857">
    <property type="term" value="F:transmembrane transporter activity"/>
    <property type="evidence" value="ECO:0007669"/>
    <property type="project" value="InterPro"/>
</dbReference>
<protein>
    <recommendedName>
        <fullName evidence="8">Major facilitator superfamily (MFS) profile domain-containing protein</fullName>
    </recommendedName>
</protein>
<feature type="transmembrane region" description="Helical" evidence="7">
    <location>
        <begin position="310"/>
        <end position="330"/>
    </location>
</feature>
<dbReference type="InterPro" id="IPR005828">
    <property type="entry name" value="MFS_sugar_transport-like"/>
</dbReference>
<evidence type="ECO:0000256" key="7">
    <source>
        <dbReference type="SAM" id="Phobius"/>
    </source>
</evidence>
<feature type="domain" description="Major facilitator superfamily (MFS) profile" evidence="8">
    <location>
        <begin position="35"/>
        <end position="525"/>
    </location>
</feature>
<feature type="transmembrane region" description="Helical" evidence="7">
    <location>
        <begin position="438"/>
        <end position="463"/>
    </location>
</feature>
<feature type="transmembrane region" description="Helical" evidence="7">
    <location>
        <begin position="500"/>
        <end position="521"/>
    </location>
</feature>
<dbReference type="EMBL" id="JAQQBS010000002">
    <property type="protein sequence ID" value="KAK0172877.1"/>
    <property type="molecule type" value="Genomic_DNA"/>
</dbReference>
<proteinExistence type="inferred from homology"/>
<keyword evidence="5 7" id="KW-1133">Transmembrane helix</keyword>
<evidence type="ECO:0000313" key="10">
    <source>
        <dbReference type="Proteomes" id="UP001168990"/>
    </source>
</evidence>
<feature type="transmembrane region" description="Helical" evidence="7">
    <location>
        <begin position="412"/>
        <end position="432"/>
    </location>
</feature>
<keyword evidence="3" id="KW-0813">Transport</keyword>
<feature type="transmembrane region" description="Helical" evidence="7">
    <location>
        <begin position="384"/>
        <end position="405"/>
    </location>
</feature>
<feature type="transmembrane region" description="Helical" evidence="7">
    <location>
        <begin position="72"/>
        <end position="90"/>
    </location>
</feature>
<dbReference type="PANTHER" id="PTHR23511">
    <property type="entry name" value="SYNAPTIC VESICLE GLYCOPROTEIN 2"/>
    <property type="match status" value="1"/>
</dbReference>
<gene>
    <name evidence="9" type="ORF">PV328_006144</name>
</gene>
<dbReference type="Pfam" id="PF00083">
    <property type="entry name" value="Sugar_tr"/>
    <property type="match status" value="1"/>
</dbReference>
<evidence type="ECO:0000256" key="2">
    <source>
        <dbReference type="ARBA" id="ARBA00008335"/>
    </source>
</evidence>
<dbReference type="Proteomes" id="UP001168990">
    <property type="component" value="Unassembled WGS sequence"/>
</dbReference>
<evidence type="ECO:0000256" key="6">
    <source>
        <dbReference type="ARBA" id="ARBA00023136"/>
    </source>
</evidence>
<reference evidence="9" key="2">
    <citation type="submission" date="2023-03" db="EMBL/GenBank/DDBJ databases">
        <authorList>
            <person name="Inwood S.N."/>
            <person name="Skelly J.G."/>
            <person name="Guhlin J."/>
            <person name="Harrop T.W.R."/>
            <person name="Goldson S.G."/>
            <person name="Dearden P.K."/>
        </authorList>
    </citation>
    <scope>NUCLEOTIDE SEQUENCE</scope>
    <source>
        <strain evidence="9">Irish</strain>
        <tissue evidence="9">Whole body</tissue>
    </source>
</reference>
<dbReference type="PROSITE" id="PS00217">
    <property type="entry name" value="SUGAR_TRANSPORT_2"/>
    <property type="match status" value="1"/>
</dbReference>
<evidence type="ECO:0000256" key="5">
    <source>
        <dbReference type="ARBA" id="ARBA00022989"/>
    </source>
</evidence>
<evidence type="ECO:0000259" key="8">
    <source>
        <dbReference type="PROSITE" id="PS50850"/>
    </source>
</evidence>
<feature type="transmembrane region" description="Helical" evidence="7">
    <location>
        <begin position="159"/>
        <end position="181"/>
    </location>
</feature>
<feature type="transmembrane region" description="Helical" evidence="7">
    <location>
        <begin position="201"/>
        <end position="220"/>
    </location>
</feature>
<dbReference type="AlphaFoldDB" id="A0AA39FNH7"/>
<feature type="transmembrane region" description="Helical" evidence="7">
    <location>
        <begin position="35"/>
        <end position="60"/>
    </location>
</feature>
<keyword evidence="10" id="KW-1185">Reference proteome</keyword>
<feature type="transmembrane region" description="Helical" evidence="7">
    <location>
        <begin position="102"/>
        <end position="124"/>
    </location>
</feature>
<dbReference type="InterPro" id="IPR020846">
    <property type="entry name" value="MFS_dom"/>
</dbReference>
<comment type="similarity">
    <text evidence="2">Belongs to the major facilitator superfamily.</text>
</comment>
<evidence type="ECO:0000313" key="9">
    <source>
        <dbReference type="EMBL" id="KAK0172877.1"/>
    </source>
</evidence>
<reference evidence="9" key="1">
    <citation type="journal article" date="2023" name="bioRxiv">
        <title>Scaffold-level genome assemblies of two parasitoid biocontrol wasps reveal the parthenogenesis mechanism and an associated novel virus.</title>
        <authorList>
            <person name="Inwood S."/>
            <person name="Skelly J."/>
            <person name="Guhlin J."/>
            <person name="Harrop T."/>
            <person name="Goldson S."/>
            <person name="Dearden P."/>
        </authorList>
    </citation>
    <scope>NUCLEOTIDE SEQUENCE</scope>
    <source>
        <strain evidence="9">Irish</strain>
        <tissue evidence="9">Whole body</tissue>
    </source>
</reference>
<dbReference type="SUPFAM" id="SSF103473">
    <property type="entry name" value="MFS general substrate transporter"/>
    <property type="match status" value="1"/>
</dbReference>
<dbReference type="GO" id="GO:0016020">
    <property type="term" value="C:membrane"/>
    <property type="evidence" value="ECO:0007669"/>
    <property type="project" value="UniProtKB-SubCell"/>
</dbReference>
<keyword evidence="6 7" id="KW-0472">Membrane</keyword>